<proteinExistence type="predicted"/>
<evidence type="ECO:0000313" key="1">
    <source>
        <dbReference type="EMBL" id="MBW0135931.1"/>
    </source>
</evidence>
<dbReference type="RefSeq" id="WP_218604645.1">
    <property type="nucleotide sequence ID" value="NZ_JADQDJ010000245.1"/>
</dbReference>
<sequence length="58" mass="7095">MNPHHLYGHLRHDELLAEAAQLRPARSFRRRRALRLYARLWWASRPRVETWPRALLEP</sequence>
<reference evidence="1 2" key="1">
    <citation type="submission" date="2020-11" db="EMBL/GenBank/DDBJ databases">
        <title>Pseudonocardia abyssalis sp. nov. and Pseudonocardia oceani sp. nov., description and phylogenomic analysis of two novel actinomycetes isolated from the deep Southern Ocean.</title>
        <authorList>
            <person name="Parra J."/>
        </authorList>
    </citation>
    <scope>NUCLEOTIDE SEQUENCE [LARGE SCALE GENOMIC DNA]</scope>
    <source>
        <strain evidence="1 2">KRD-168</strain>
    </source>
</reference>
<dbReference type="EMBL" id="JADQDK010000001">
    <property type="protein sequence ID" value="MBW0135931.1"/>
    <property type="molecule type" value="Genomic_DNA"/>
</dbReference>
<organism evidence="1 2">
    <name type="scientific">Pseudonocardia abyssalis</name>
    <dbReference type="NCBI Taxonomy" id="2792008"/>
    <lineage>
        <taxon>Bacteria</taxon>
        <taxon>Bacillati</taxon>
        <taxon>Actinomycetota</taxon>
        <taxon>Actinomycetes</taxon>
        <taxon>Pseudonocardiales</taxon>
        <taxon>Pseudonocardiaceae</taxon>
        <taxon>Pseudonocardia</taxon>
    </lineage>
</organism>
<accession>A0ABS6UUJ6</accession>
<gene>
    <name evidence="1" type="ORF">I4I81_16930</name>
</gene>
<protein>
    <submittedName>
        <fullName evidence="1">Uncharacterized protein</fullName>
    </submittedName>
</protein>
<comment type="caution">
    <text evidence="1">The sequence shown here is derived from an EMBL/GenBank/DDBJ whole genome shotgun (WGS) entry which is preliminary data.</text>
</comment>
<evidence type="ECO:0000313" key="2">
    <source>
        <dbReference type="Proteomes" id="UP000694287"/>
    </source>
</evidence>
<dbReference type="Proteomes" id="UP000694287">
    <property type="component" value="Unassembled WGS sequence"/>
</dbReference>
<name>A0ABS6UUJ6_9PSEU</name>
<keyword evidence="2" id="KW-1185">Reference proteome</keyword>